<protein>
    <recommendedName>
        <fullName evidence="4">Secreted protein</fullName>
    </recommendedName>
</protein>
<feature type="signal peptide" evidence="1">
    <location>
        <begin position="1"/>
        <end position="15"/>
    </location>
</feature>
<accession>A0A6A3L5T2</accession>
<evidence type="ECO:0000313" key="2">
    <source>
        <dbReference type="EMBL" id="KAE9013317.1"/>
    </source>
</evidence>
<proteinExistence type="predicted"/>
<dbReference type="Proteomes" id="UP000460718">
    <property type="component" value="Unassembled WGS sequence"/>
</dbReference>
<reference evidence="2 3" key="1">
    <citation type="submission" date="2018-09" db="EMBL/GenBank/DDBJ databases">
        <title>Genomic investigation of the strawberry pathogen Phytophthora fragariae indicates pathogenicity is determined by transcriptional variation in three key races.</title>
        <authorList>
            <person name="Adams T.M."/>
            <person name="Armitage A.D."/>
            <person name="Sobczyk M.K."/>
            <person name="Bates H.J."/>
            <person name="Dunwell J.M."/>
            <person name="Nellist C.F."/>
            <person name="Harrison R.J."/>
        </authorList>
    </citation>
    <scope>NUCLEOTIDE SEQUENCE [LARGE SCALE GENOMIC DNA]</scope>
    <source>
        <strain evidence="2 3">SCRP245</strain>
    </source>
</reference>
<sequence>MWFLCGTAATKLVAAFKPRMLSCGCPAAGACSGWWYDVPESVHTNRAVLCGFYVVQWRRRYSSRRCQAAIAWRQDRDVHVAHGVDEWQC</sequence>
<dbReference type="EMBL" id="QXFW01000404">
    <property type="protein sequence ID" value="KAE9013317.1"/>
    <property type="molecule type" value="Genomic_DNA"/>
</dbReference>
<dbReference type="AlphaFoldDB" id="A0A6A3L5T2"/>
<evidence type="ECO:0008006" key="4">
    <source>
        <dbReference type="Google" id="ProtNLM"/>
    </source>
</evidence>
<name>A0A6A3L5T2_9STRA</name>
<comment type="caution">
    <text evidence="2">The sequence shown here is derived from an EMBL/GenBank/DDBJ whole genome shotgun (WGS) entry which is preliminary data.</text>
</comment>
<feature type="chain" id="PRO_5025639996" description="Secreted protein" evidence="1">
    <location>
        <begin position="16"/>
        <end position="89"/>
    </location>
</feature>
<organism evidence="2 3">
    <name type="scientific">Phytophthora fragariae</name>
    <dbReference type="NCBI Taxonomy" id="53985"/>
    <lineage>
        <taxon>Eukaryota</taxon>
        <taxon>Sar</taxon>
        <taxon>Stramenopiles</taxon>
        <taxon>Oomycota</taxon>
        <taxon>Peronosporomycetes</taxon>
        <taxon>Peronosporales</taxon>
        <taxon>Peronosporaceae</taxon>
        <taxon>Phytophthora</taxon>
    </lineage>
</organism>
<gene>
    <name evidence="2" type="ORF">PF011_g8533</name>
</gene>
<evidence type="ECO:0000256" key="1">
    <source>
        <dbReference type="SAM" id="SignalP"/>
    </source>
</evidence>
<evidence type="ECO:0000313" key="3">
    <source>
        <dbReference type="Proteomes" id="UP000460718"/>
    </source>
</evidence>
<keyword evidence="1" id="KW-0732">Signal</keyword>